<protein>
    <recommendedName>
        <fullName evidence="1">VWFA domain-containing protein</fullName>
    </recommendedName>
</protein>
<dbReference type="PROSITE" id="PS50234">
    <property type="entry name" value="VWFA"/>
    <property type="match status" value="1"/>
</dbReference>
<dbReference type="InterPro" id="IPR036465">
    <property type="entry name" value="vWFA_dom_sf"/>
</dbReference>
<dbReference type="Proteomes" id="UP000611500">
    <property type="component" value="Unassembled WGS sequence"/>
</dbReference>
<evidence type="ECO:0000313" key="3">
    <source>
        <dbReference type="Proteomes" id="UP000611500"/>
    </source>
</evidence>
<evidence type="ECO:0000259" key="1">
    <source>
        <dbReference type="PROSITE" id="PS50234"/>
    </source>
</evidence>
<dbReference type="Gene3D" id="3.40.50.410">
    <property type="entry name" value="von Willebrand factor, type A domain"/>
    <property type="match status" value="1"/>
</dbReference>
<dbReference type="EMBL" id="BNAP01000005">
    <property type="protein sequence ID" value="GHG88850.1"/>
    <property type="molecule type" value="Genomic_DNA"/>
</dbReference>
<dbReference type="Pfam" id="PF17963">
    <property type="entry name" value="Big_9"/>
    <property type="match status" value="1"/>
</dbReference>
<name>A0A8J3MCX1_9RHOB</name>
<keyword evidence="3" id="KW-1185">Reference proteome</keyword>
<dbReference type="CDD" id="cd00198">
    <property type="entry name" value="vWFA"/>
    <property type="match status" value="1"/>
</dbReference>
<dbReference type="AlphaFoldDB" id="A0A8J3MCX1"/>
<reference evidence="2" key="2">
    <citation type="submission" date="2020-09" db="EMBL/GenBank/DDBJ databases">
        <authorList>
            <person name="Sun Q."/>
            <person name="Zhou Y."/>
        </authorList>
    </citation>
    <scope>NUCLEOTIDE SEQUENCE</scope>
    <source>
        <strain evidence="2">CGMCC 1.7081</strain>
    </source>
</reference>
<proteinExistence type="predicted"/>
<dbReference type="InterPro" id="IPR002035">
    <property type="entry name" value="VWF_A"/>
</dbReference>
<dbReference type="RefSeq" id="WP_028093288.1">
    <property type="nucleotide sequence ID" value="NZ_BNAP01000005.1"/>
</dbReference>
<accession>A0A8J3MCX1</accession>
<dbReference type="SMART" id="SM00327">
    <property type="entry name" value="VWA"/>
    <property type="match status" value="1"/>
</dbReference>
<feature type="domain" description="VWFA" evidence="1">
    <location>
        <begin position="323"/>
        <end position="521"/>
    </location>
</feature>
<evidence type="ECO:0000313" key="2">
    <source>
        <dbReference type="EMBL" id="GHG88850.1"/>
    </source>
</evidence>
<dbReference type="Pfam" id="PF00092">
    <property type="entry name" value="VWA"/>
    <property type="match status" value="1"/>
</dbReference>
<comment type="caution">
    <text evidence="2">The sequence shown here is derived from an EMBL/GenBank/DDBJ whole genome shotgun (WGS) entry which is preliminary data.</text>
</comment>
<gene>
    <name evidence="2" type="ORF">GCM10010961_18220</name>
</gene>
<organism evidence="2 3">
    <name type="scientific">Pseudodonghicola xiamenensis</name>
    <dbReference type="NCBI Taxonomy" id="337702"/>
    <lineage>
        <taxon>Bacteria</taxon>
        <taxon>Pseudomonadati</taxon>
        <taxon>Pseudomonadota</taxon>
        <taxon>Alphaproteobacteria</taxon>
        <taxon>Rhodobacterales</taxon>
        <taxon>Paracoccaceae</taxon>
        <taxon>Pseudodonghicola</taxon>
    </lineage>
</organism>
<dbReference type="SUPFAM" id="SSF53300">
    <property type="entry name" value="vWA-like"/>
    <property type="match status" value="1"/>
</dbReference>
<reference evidence="2" key="1">
    <citation type="journal article" date="2014" name="Int. J. Syst. Evol. Microbiol.">
        <title>Complete genome sequence of Corynebacterium casei LMG S-19264T (=DSM 44701T), isolated from a smear-ripened cheese.</title>
        <authorList>
            <consortium name="US DOE Joint Genome Institute (JGI-PGF)"/>
            <person name="Walter F."/>
            <person name="Albersmeier A."/>
            <person name="Kalinowski J."/>
            <person name="Ruckert C."/>
        </authorList>
    </citation>
    <scope>NUCLEOTIDE SEQUENCE</scope>
    <source>
        <strain evidence="2">CGMCC 1.7081</strain>
    </source>
</reference>
<sequence length="603" mass="62470">MASVTFTIPGTVDTIVTVTEVINPLTGLRELQFDVSVDESAGTEGDLRGLYFDLADESALGSLSISGADVTGSQFAANDVTDLGRGNNMNGKHTNKGNGFDAGVGFGTPGMARDDIDHTSFTLASTDGDLNLDLLSEMRFGVRVTSIGSDLDRDGGQKVVGDAPYINLPPDAYDDGLGADNRLVVESGDSISIDVLANDEDRDGSLDPATLTIVAPTPLGSASINSGQIEFHANDVGGDSSDGSGVGAIGYTVDDNEGTASNTAYAYVHVIDPLIETDTDSSVAALNGQTIAMSLTTEDRTYNDESEVAGTINFGDLAQKDVNVSFVIDGSGSINAAEWAQQLAAVQDTIDLLRSRFDGTGTDVEIQLVQFSGEPSSTPDAFGASFGLFDHTLDDITTGTPLSSQLRQVTNYEAGLRLARDFLVPQDGDENYMVFISDGVPLTAYNPNGNGTSINSSSPSYYMDEVQAIWAAGTSVTALGFGSVDKPRLDQIDNTGGAQVFANASQLGDALGASPLFPADVIEFNLSVNGTDTGLNSADLVDLGGGDLGFSGALSGLDTTAGAVNTVIATASFDVDGDGLADEIRTVQTQIEATDGSDIFAWI</sequence>